<name>A0ACC1SU95_9APHY</name>
<reference evidence="1" key="1">
    <citation type="submission" date="2022-07" db="EMBL/GenBank/DDBJ databases">
        <title>Genome Sequence of Phlebia brevispora.</title>
        <authorList>
            <person name="Buettner E."/>
        </authorList>
    </citation>
    <scope>NUCLEOTIDE SEQUENCE</scope>
    <source>
        <strain evidence="1">MPL23</strain>
    </source>
</reference>
<sequence>MTVNKVDLNTAHSPCHSLNLSAPAIKSAAGVPCACGCRIPDAGGAQDEPSVTNFKFHGNTHPARGISCPLFQDQLSFKHYVEQTTWGTGIARRLVALRLLLRPRRLSDRLYWGMTSYEQSAQRPRHVALLFHSLGISERRPPIYPTHFKHRKVHELMRICREHSILFQKSGKRGRILRKDLETAIVNFINGSDTQTVESQSSAPRGYPEQDATALTVNSSLAGHISAAIVPTRQTIPYREYNVKPSACPPIFHSCRVDLFKHQRDFVPAHSYYMKIASGADLDLGELAMAIGLVEGCLVLDPVYRRPFASRRPMFIAADEFSRLVEDDCLSIIGKAFYRVHLFGGVCGEEKVMFNPRCRVAIIGESVRVVLGFLNLCEEYDFDNTLTGDVCTHANPATSKMGIQPKQGRYTSIQRWNVEYNSLSSVTQSAGLSRRHLRLSSSSCSKQSCTLSRRPPMRSDAEFFPSEGNDEATFQPPGLLHYQRAPCLHVSSSPPPKHRHPAHCSNQDRDGLNVVLPEDQHKTDRHSSNAVMHSEPALHSEMSQKVRRREDYSDNESESQAPKKLRRGVMNDFVEIVLRHEERRIKDYHLLRNCLEEMTKIVRESTQADIHFQEELLSLMKQYI</sequence>
<accession>A0ACC1SU95</accession>
<evidence type="ECO:0000313" key="1">
    <source>
        <dbReference type="EMBL" id="KAJ3546463.1"/>
    </source>
</evidence>
<organism evidence="1 2">
    <name type="scientific">Phlebia brevispora</name>
    <dbReference type="NCBI Taxonomy" id="194682"/>
    <lineage>
        <taxon>Eukaryota</taxon>
        <taxon>Fungi</taxon>
        <taxon>Dikarya</taxon>
        <taxon>Basidiomycota</taxon>
        <taxon>Agaricomycotina</taxon>
        <taxon>Agaricomycetes</taxon>
        <taxon>Polyporales</taxon>
        <taxon>Meruliaceae</taxon>
        <taxon>Phlebia</taxon>
    </lineage>
</organism>
<dbReference type="Proteomes" id="UP001148662">
    <property type="component" value="Unassembled WGS sequence"/>
</dbReference>
<evidence type="ECO:0000313" key="2">
    <source>
        <dbReference type="Proteomes" id="UP001148662"/>
    </source>
</evidence>
<dbReference type="EMBL" id="JANHOG010001023">
    <property type="protein sequence ID" value="KAJ3546463.1"/>
    <property type="molecule type" value="Genomic_DNA"/>
</dbReference>
<protein>
    <submittedName>
        <fullName evidence="1">Uncharacterized protein</fullName>
    </submittedName>
</protein>
<gene>
    <name evidence="1" type="ORF">NM688_g5514</name>
</gene>
<comment type="caution">
    <text evidence="1">The sequence shown here is derived from an EMBL/GenBank/DDBJ whole genome shotgun (WGS) entry which is preliminary data.</text>
</comment>
<proteinExistence type="predicted"/>
<keyword evidence="2" id="KW-1185">Reference proteome</keyword>